<dbReference type="InterPro" id="IPR011701">
    <property type="entry name" value="MFS"/>
</dbReference>
<feature type="transmembrane region" description="Helical" evidence="4">
    <location>
        <begin position="141"/>
        <end position="164"/>
    </location>
</feature>
<evidence type="ECO:0000256" key="4">
    <source>
        <dbReference type="SAM" id="Phobius"/>
    </source>
</evidence>
<feature type="transmembrane region" description="Helical" evidence="4">
    <location>
        <begin position="376"/>
        <end position="397"/>
    </location>
</feature>
<evidence type="ECO:0000256" key="3">
    <source>
        <dbReference type="SAM" id="MobiDB-lite"/>
    </source>
</evidence>
<dbReference type="GO" id="GO:0016020">
    <property type="term" value="C:membrane"/>
    <property type="evidence" value="ECO:0007669"/>
    <property type="project" value="UniProtKB-SubCell"/>
</dbReference>
<comment type="subcellular location">
    <subcellularLocation>
        <location evidence="1">Membrane</location>
        <topology evidence="1">Multi-pass membrane protein</topology>
    </subcellularLocation>
</comment>
<reference evidence="6" key="1">
    <citation type="submission" date="2023-03" db="EMBL/GenBank/DDBJ databases">
        <title>Massive genome expansion in bonnet fungi (Mycena s.s.) driven by repeated elements and novel gene families across ecological guilds.</title>
        <authorList>
            <consortium name="Lawrence Berkeley National Laboratory"/>
            <person name="Harder C.B."/>
            <person name="Miyauchi S."/>
            <person name="Viragh M."/>
            <person name="Kuo A."/>
            <person name="Thoen E."/>
            <person name="Andreopoulos B."/>
            <person name="Lu D."/>
            <person name="Skrede I."/>
            <person name="Drula E."/>
            <person name="Henrissat B."/>
            <person name="Morin E."/>
            <person name="Kohler A."/>
            <person name="Barry K."/>
            <person name="LaButti K."/>
            <person name="Morin E."/>
            <person name="Salamov A."/>
            <person name="Lipzen A."/>
            <person name="Mereny Z."/>
            <person name="Hegedus B."/>
            <person name="Baldrian P."/>
            <person name="Stursova M."/>
            <person name="Weitz H."/>
            <person name="Taylor A."/>
            <person name="Grigoriev I.V."/>
            <person name="Nagy L.G."/>
            <person name="Martin F."/>
            <person name="Kauserud H."/>
        </authorList>
    </citation>
    <scope>NUCLEOTIDE SEQUENCE</scope>
    <source>
        <strain evidence="6">9284</strain>
    </source>
</reference>
<accession>A0AAD7FBZ6</accession>
<dbReference type="Proteomes" id="UP001221142">
    <property type="component" value="Unassembled WGS sequence"/>
</dbReference>
<dbReference type="PROSITE" id="PS50850">
    <property type="entry name" value="MFS"/>
    <property type="match status" value="1"/>
</dbReference>
<comment type="similarity">
    <text evidence="2">Belongs to the major facilitator superfamily. Monocarboxylate porter (TC 2.A.1.13) family.</text>
</comment>
<dbReference type="InterPro" id="IPR020846">
    <property type="entry name" value="MFS_dom"/>
</dbReference>
<dbReference type="EMBL" id="JARKIF010000025">
    <property type="protein sequence ID" value="KAJ7614783.1"/>
    <property type="molecule type" value="Genomic_DNA"/>
</dbReference>
<dbReference type="Gene3D" id="1.20.1250.20">
    <property type="entry name" value="MFS general substrate transporter like domains"/>
    <property type="match status" value="2"/>
</dbReference>
<evidence type="ECO:0000313" key="7">
    <source>
        <dbReference type="Proteomes" id="UP001221142"/>
    </source>
</evidence>
<dbReference type="PANTHER" id="PTHR11360:SF177">
    <property type="entry name" value="RIBOFLAVIN TRANSPORTER MCH5"/>
    <property type="match status" value="1"/>
</dbReference>
<evidence type="ECO:0000256" key="2">
    <source>
        <dbReference type="ARBA" id="ARBA00006727"/>
    </source>
</evidence>
<keyword evidence="4" id="KW-0472">Membrane</keyword>
<feature type="transmembrane region" description="Helical" evidence="4">
    <location>
        <begin position="90"/>
        <end position="109"/>
    </location>
</feature>
<feature type="transmembrane region" description="Helical" evidence="4">
    <location>
        <begin position="409"/>
        <end position="429"/>
    </location>
</feature>
<name>A0AAD7FBZ6_9AGAR</name>
<keyword evidence="4" id="KW-0812">Transmembrane</keyword>
<dbReference type="GO" id="GO:0022857">
    <property type="term" value="F:transmembrane transporter activity"/>
    <property type="evidence" value="ECO:0007669"/>
    <property type="project" value="InterPro"/>
</dbReference>
<comment type="caution">
    <text evidence="6">The sequence shown here is derived from an EMBL/GenBank/DDBJ whole genome shotgun (WGS) entry which is preliminary data.</text>
</comment>
<feature type="transmembrane region" description="Helical" evidence="4">
    <location>
        <begin position="341"/>
        <end position="364"/>
    </location>
</feature>
<keyword evidence="7" id="KW-1185">Reference proteome</keyword>
<dbReference type="InterPro" id="IPR050327">
    <property type="entry name" value="Proton-linked_MCT"/>
</dbReference>
<feature type="transmembrane region" description="Helical" evidence="4">
    <location>
        <begin position="208"/>
        <end position="228"/>
    </location>
</feature>
<feature type="transmembrane region" description="Helical" evidence="4">
    <location>
        <begin position="49"/>
        <end position="70"/>
    </location>
</feature>
<sequence>MREVDAAPQKDSDLRKEEFSDRESKEAVYVASLSRTDDADQFPDGGLKACLVLFGAATGFFATFGYVNSWGVFQAYYQQKLLHHSTPSQIAWIGSLQHAMIFFPSLFVGRLFDIGYFRVPFATGGVLIVVMTFLVPECKVYWHFVVCQGFGVGLGCGFMFCTMLTAVTHWWKKHRGFALGVTSGGGALGATVLPIIIRQMITRIGFPWAMRTLGFVLLFLLVVTNLCVRRRLPPVKAPGGVFGFGTFRNVSFAVFTLAALIQFLGLFTVLTYITSSAISFGISPNYAFYLVAIVNFSAGAGRVLSGALGDRFGPMNVTIVMTVLTGVSTYAWPFCRTVGKITVISIVYGFFSGSWIALIGSIIGQMGDVDDMGRRLGVVNTLASVGTVCGPPISGLFTSSAVGYKGVGYFAGTALLVSAAVIIISRWLAVPGVWQRY</sequence>
<dbReference type="AlphaFoldDB" id="A0AAD7FBZ6"/>
<protein>
    <submittedName>
        <fullName evidence="6">MFS general substrate transporter</fullName>
    </submittedName>
</protein>
<feature type="transmembrane region" description="Helical" evidence="4">
    <location>
        <begin position="249"/>
        <end position="274"/>
    </location>
</feature>
<dbReference type="Pfam" id="PF07690">
    <property type="entry name" value="MFS_1"/>
    <property type="match status" value="1"/>
</dbReference>
<feature type="region of interest" description="Disordered" evidence="3">
    <location>
        <begin position="1"/>
        <end position="23"/>
    </location>
</feature>
<feature type="domain" description="Major facilitator superfamily (MFS) profile" evidence="5">
    <location>
        <begin position="251"/>
        <end position="437"/>
    </location>
</feature>
<feature type="transmembrane region" description="Helical" evidence="4">
    <location>
        <begin position="317"/>
        <end position="335"/>
    </location>
</feature>
<proteinExistence type="inferred from homology"/>
<dbReference type="PANTHER" id="PTHR11360">
    <property type="entry name" value="MONOCARBOXYLATE TRANSPORTER"/>
    <property type="match status" value="1"/>
</dbReference>
<dbReference type="SUPFAM" id="SSF103473">
    <property type="entry name" value="MFS general substrate transporter"/>
    <property type="match status" value="1"/>
</dbReference>
<feature type="transmembrane region" description="Helical" evidence="4">
    <location>
        <begin position="116"/>
        <end position="135"/>
    </location>
</feature>
<dbReference type="InterPro" id="IPR036259">
    <property type="entry name" value="MFS_trans_sf"/>
</dbReference>
<evidence type="ECO:0000259" key="5">
    <source>
        <dbReference type="PROSITE" id="PS50850"/>
    </source>
</evidence>
<evidence type="ECO:0000256" key="1">
    <source>
        <dbReference type="ARBA" id="ARBA00004141"/>
    </source>
</evidence>
<gene>
    <name evidence="6" type="ORF">FB45DRAFT_842031</name>
</gene>
<feature type="transmembrane region" description="Helical" evidence="4">
    <location>
        <begin position="286"/>
        <end position="305"/>
    </location>
</feature>
<feature type="transmembrane region" description="Helical" evidence="4">
    <location>
        <begin position="176"/>
        <end position="196"/>
    </location>
</feature>
<organism evidence="6 7">
    <name type="scientific">Roridomyces roridus</name>
    <dbReference type="NCBI Taxonomy" id="1738132"/>
    <lineage>
        <taxon>Eukaryota</taxon>
        <taxon>Fungi</taxon>
        <taxon>Dikarya</taxon>
        <taxon>Basidiomycota</taxon>
        <taxon>Agaricomycotina</taxon>
        <taxon>Agaricomycetes</taxon>
        <taxon>Agaricomycetidae</taxon>
        <taxon>Agaricales</taxon>
        <taxon>Marasmiineae</taxon>
        <taxon>Mycenaceae</taxon>
        <taxon>Roridomyces</taxon>
    </lineage>
</organism>
<keyword evidence="4" id="KW-1133">Transmembrane helix</keyword>
<evidence type="ECO:0000313" key="6">
    <source>
        <dbReference type="EMBL" id="KAJ7614783.1"/>
    </source>
</evidence>